<evidence type="ECO:0000256" key="1">
    <source>
        <dbReference type="ARBA" id="ARBA00004377"/>
    </source>
</evidence>
<dbReference type="InterPro" id="IPR058982">
    <property type="entry name" value="Beta-barrel_AprE"/>
</dbReference>
<keyword evidence="12" id="KW-1185">Reference proteome</keyword>
<dbReference type="AlphaFoldDB" id="A0A512DPG3"/>
<evidence type="ECO:0000313" key="12">
    <source>
        <dbReference type="Proteomes" id="UP000321523"/>
    </source>
</evidence>
<keyword evidence="3 9" id="KW-0813">Transport</keyword>
<dbReference type="Proteomes" id="UP000321523">
    <property type="component" value="Unassembled WGS sequence"/>
</dbReference>
<evidence type="ECO:0000256" key="7">
    <source>
        <dbReference type="ARBA" id="ARBA00022989"/>
    </source>
</evidence>
<evidence type="ECO:0000256" key="3">
    <source>
        <dbReference type="ARBA" id="ARBA00022448"/>
    </source>
</evidence>
<evidence type="ECO:0000256" key="4">
    <source>
        <dbReference type="ARBA" id="ARBA00022475"/>
    </source>
</evidence>
<protein>
    <recommendedName>
        <fullName evidence="9">Membrane fusion protein (MFP) family protein</fullName>
    </recommendedName>
</protein>
<evidence type="ECO:0000256" key="2">
    <source>
        <dbReference type="ARBA" id="ARBA00009477"/>
    </source>
</evidence>
<keyword evidence="8" id="KW-0472">Membrane</keyword>
<sequence>MAPGMFRSARRQRNAARQLVNDFQSESAEIEGAPDPVSARLTLHTIAFMFAAAMAIASVTHVDRMVDTSGHLVSTAPTIVIQPLDDSIIHSLTARVGDFVRAGTVLATLDQTFTAADVAQLEQQLGSLQCEIARLTAERDQTPFAPQPGASETYCSLQLALWNQRKAQFKYQIQDYDQKIESMAAAMRRGEKDVEHLSARLKLLAEIEQMRSSLEKTQSGSRLNYLVASDDRLKVSMDLASIGNVIQQNRHDLESLKAAREVYVNQWRSQIFQDLVTRQNALDMAREQMAKASKRQDLVRLVAPEDAFVLEMAKLSVGSVVQNAEPLYTLVPLNEPLEAEVLINTRDIGFAQAGDPANVKFEAYDYLKHGWATGSVRFISEDTFIPPGSTIPFYKARIQLASTALKNVPDNFRLIPGMPLSANIRIGSRTVLSYLVRGLLRNLNEGMRDP</sequence>
<dbReference type="GO" id="GO:0015031">
    <property type="term" value="P:protein transport"/>
    <property type="evidence" value="ECO:0007669"/>
    <property type="project" value="InterPro"/>
</dbReference>
<dbReference type="PRINTS" id="PR01490">
    <property type="entry name" value="RTXTOXIND"/>
</dbReference>
<evidence type="ECO:0000259" key="10">
    <source>
        <dbReference type="Pfam" id="PF26002"/>
    </source>
</evidence>
<dbReference type="Gene3D" id="2.40.30.170">
    <property type="match status" value="1"/>
</dbReference>
<dbReference type="NCBIfam" id="TIGR01843">
    <property type="entry name" value="type_I_hlyD"/>
    <property type="match status" value="1"/>
</dbReference>
<evidence type="ECO:0000256" key="6">
    <source>
        <dbReference type="ARBA" id="ARBA00022692"/>
    </source>
</evidence>
<dbReference type="PANTHER" id="PTHR30386:SF26">
    <property type="entry name" value="TRANSPORT PROTEIN COMB"/>
    <property type="match status" value="1"/>
</dbReference>
<keyword evidence="4 9" id="KW-1003">Cell membrane</keyword>
<evidence type="ECO:0000256" key="5">
    <source>
        <dbReference type="ARBA" id="ARBA00022519"/>
    </source>
</evidence>
<dbReference type="PANTHER" id="PTHR30386">
    <property type="entry name" value="MEMBRANE FUSION SUBUNIT OF EMRAB-TOLC MULTIDRUG EFFLUX PUMP"/>
    <property type="match status" value="1"/>
</dbReference>
<reference evidence="11 12" key="1">
    <citation type="submission" date="2019-07" db="EMBL/GenBank/DDBJ databases">
        <title>Whole genome shotgun sequence of Skermanella aerolata NBRC 106429.</title>
        <authorList>
            <person name="Hosoyama A."/>
            <person name="Uohara A."/>
            <person name="Ohji S."/>
            <person name="Ichikawa N."/>
        </authorList>
    </citation>
    <scope>NUCLEOTIDE SEQUENCE [LARGE SCALE GENOMIC DNA]</scope>
    <source>
        <strain evidence="11 12">NBRC 106429</strain>
    </source>
</reference>
<keyword evidence="7" id="KW-1133">Transmembrane helix</keyword>
<dbReference type="InterPro" id="IPR010129">
    <property type="entry name" value="T1SS_HlyD"/>
</dbReference>
<proteinExistence type="inferred from homology"/>
<evidence type="ECO:0000256" key="8">
    <source>
        <dbReference type="ARBA" id="ARBA00023136"/>
    </source>
</evidence>
<gene>
    <name evidence="11" type="primary">prsE2</name>
    <name evidence="11" type="ORF">SAE02_25150</name>
</gene>
<dbReference type="EMBL" id="BJYZ01000009">
    <property type="protein sequence ID" value="GEO38367.1"/>
    <property type="molecule type" value="Genomic_DNA"/>
</dbReference>
<keyword evidence="5 9" id="KW-0997">Cell inner membrane</keyword>
<name>A0A512DPG3_9PROT</name>
<organism evidence="11 12">
    <name type="scientific">Skermanella aerolata</name>
    <dbReference type="NCBI Taxonomy" id="393310"/>
    <lineage>
        <taxon>Bacteria</taxon>
        <taxon>Pseudomonadati</taxon>
        <taxon>Pseudomonadota</taxon>
        <taxon>Alphaproteobacteria</taxon>
        <taxon>Rhodospirillales</taxon>
        <taxon>Azospirillaceae</taxon>
        <taxon>Skermanella</taxon>
    </lineage>
</organism>
<dbReference type="Pfam" id="PF26002">
    <property type="entry name" value="Beta-barrel_AprE"/>
    <property type="match status" value="1"/>
</dbReference>
<comment type="caution">
    <text evidence="11">The sequence shown here is derived from an EMBL/GenBank/DDBJ whole genome shotgun (WGS) entry which is preliminary data.</text>
</comment>
<comment type="similarity">
    <text evidence="2 9">Belongs to the membrane fusion protein (MFP) (TC 8.A.1) family.</text>
</comment>
<evidence type="ECO:0000313" key="11">
    <source>
        <dbReference type="EMBL" id="GEO38367.1"/>
    </source>
</evidence>
<accession>A0A512DPG3</accession>
<comment type="subcellular location">
    <subcellularLocation>
        <location evidence="1 9">Cell inner membrane</location>
        <topology evidence="1 9">Single-pass membrane protein</topology>
    </subcellularLocation>
</comment>
<dbReference type="GO" id="GO:0005886">
    <property type="term" value="C:plasma membrane"/>
    <property type="evidence" value="ECO:0007669"/>
    <property type="project" value="UniProtKB-SubCell"/>
</dbReference>
<keyword evidence="6" id="KW-0812">Transmembrane</keyword>
<evidence type="ECO:0000256" key="9">
    <source>
        <dbReference type="RuleBase" id="RU365093"/>
    </source>
</evidence>
<dbReference type="InterPro" id="IPR050739">
    <property type="entry name" value="MFP"/>
</dbReference>
<dbReference type="RefSeq" id="WP_244619498.1">
    <property type="nucleotide sequence ID" value="NZ_BJYZ01000009.1"/>
</dbReference>
<feature type="domain" description="AprE-like beta-barrel" evidence="10">
    <location>
        <begin position="338"/>
        <end position="426"/>
    </location>
</feature>